<dbReference type="AlphaFoldDB" id="A0A2T7PDI5"/>
<organism evidence="2 3">
    <name type="scientific">Pomacea canaliculata</name>
    <name type="common">Golden apple snail</name>
    <dbReference type="NCBI Taxonomy" id="400727"/>
    <lineage>
        <taxon>Eukaryota</taxon>
        <taxon>Metazoa</taxon>
        <taxon>Spiralia</taxon>
        <taxon>Lophotrochozoa</taxon>
        <taxon>Mollusca</taxon>
        <taxon>Gastropoda</taxon>
        <taxon>Caenogastropoda</taxon>
        <taxon>Architaenioglossa</taxon>
        <taxon>Ampullarioidea</taxon>
        <taxon>Ampullariidae</taxon>
        <taxon>Pomacea</taxon>
    </lineage>
</organism>
<dbReference type="Proteomes" id="UP000245119">
    <property type="component" value="Linkage Group LG4"/>
</dbReference>
<protein>
    <submittedName>
        <fullName evidence="2">Uncharacterized protein</fullName>
    </submittedName>
</protein>
<feature type="region of interest" description="Disordered" evidence="1">
    <location>
        <begin position="249"/>
        <end position="272"/>
    </location>
</feature>
<accession>A0A2T7PDI5</accession>
<name>A0A2T7PDI5_POMCA</name>
<evidence type="ECO:0000313" key="2">
    <source>
        <dbReference type="EMBL" id="PVD31478.1"/>
    </source>
</evidence>
<dbReference type="EMBL" id="PZQS01000004">
    <property type="protein sequence ID" value="PVD31478.1"/>
    <property type="molecule type" value="Genomic_DNA"/>
</dbReference>
<feature type="region of interest" description="Disordered" evidence="1">
    <location>
        <begin position="114"/>
        <end position="172"/>
    </location>
</feature>
<evidence type="ECO:0000313" key="3">
    <source>
        <dbReference type="Proteomes" id="UP000245119"/>
    </source>
</evidence>
<keyword evidence="3" id="KW-1185">Reference proteome</keyword>
<sequence>MRRRGLEELGGHPVTHVLPGYQPQRKVFVKRRRRGPQRGRRPQRVGLVHHAAAARRGGGTINMEALDRAGESPIDLALAEAVGIGRGLHELQGILRGCADEAVAFQHLATFRAPRDGREDSRPLAVGSPGRRGAEGHEPGHLLPRRGVDGGDATHSCAQRQRLDRERQDAAGVTDVLQLDPGGEDADEGQDPLDVVVVIHRVALSQRLLDAVQPVAERETSVLVAEPRLMVSPSVELVADVSEAVTAGHGVSEAETHTHARGHRRQGMTNAR</sequence>
<comment type="caution">
    <text evidence="2">The sequence shown here is derived from an EMBL/GenBank/DDBJ whole genome shotgun (WGS) entry which is preliminary data.</text>
</comment>
<reference evidence="2 3" key="1">
    <citation type="submission" date="2018-04" db="EMBL/GenBank/DDBJ databases">
        <title>The genome of golden apple snail Pomacea canaliculata provides insight into stress tolerance and invasive adaptation.</title>
        <authorList>
            <person name="Liu C."/>
            <person name="Liu B."/>
            <person name="Ren Y."/>
            <person name="Zhang Y."/>
            <person name="Wang H."/>
            <person name="Li S."/>
            <person name="Jiang F."/>
            <person name="Yin L."/>
            <person name="Zhang G."/>
            <person name="Qian W."/>
            <person name="Fan W."/>
        </authorList>
    </citation>
    <scope>NUCLEOTIDE SEQUENCE [LARGE SCALE GENOMIC DNA]</scope>
    <source>
        <strain evidence="2">SZHN2017</strain>
        <tissue evidence="2">Muscle</tissue>
    </source>
</reference>
<evidence type="ECO:0000256" key="1">
    <source>
        <dbReference type="SAM" id="MobiDB-lite"/>
    </source>
</evidence>
<gene>
    <name evidence="2" type="ORF">C0Q70_06890</name>
</gene>
<proteinExistence type="predicted"/>